<evidence type="ECO:0000313" key="1">
    <source>
        <dbReference type="EMBL" id="VDO97623.1"/>
    </source>
</evidence>
<dbReference type="InterPro" id="IPR052429">
    <property type="entry name" value="BAH_domain_protein"/>
</dbReference>
<accession>A0A183M763</accession>
<dbReference type="Pfam" id="PF21744">
    <property type="entry name" value="BAHCC1-like_Tudor"/>
    <property type="match status" value="1"/>
</dbReference>
<protein>
    <submittedName>
        <fullName evidence="1">Uncharacterized protein</fullName>
    </submittedName>
</protein>
<dbReference type="AlphaFoldDB" id="A0A183M763"/>
<dbReference type="STRING" id="48269.A0A183M763"/>
<proteinExistence type="predicted"/>
<gene>
    <name evidence="1" type="ORF">SMRZ_LOCUS11888</name>
</gene>
<dbReference type="Proteomes" id="UP000277204">
    <property type="component" value="Unassembled WGS sequence"/>
</dbReference>
<name>A0A183M763_9TREM</name>
<organism evidence="1 2">
    <name type="scientific">Schistosoma margrebowiei</name>
    <dbReference type="NCBI Taxonomy" id="48269"/>
    <lineage>
        <taxon>Eukaryota</taxon>
        <taxon>Metazoa</taxon>
        <taxon>Spiralia</taxon>
        <taxon>Lophotrochozoa</taxon>
        <taxon>Platyhelminthes</taxon>
        <taxon>Trematoda</taxon>
        <taxon>Digenea</taxon>
        <taxon>Strigeidida</taxon>
        <taxon>Schistosomatoidea</taxon>
        <taxon>Schistosomatidae</taxon>
        <taxon>Schistosoma</taxon>
    </lineage>
</organism>
<evidence type="ECO:0000313" key="2">
    <source>
        <dbReference type="Proteomes" id="UP000277204"/>
    </source>
</evidence>
<keyword evidence="2" id="KW-1185">Reference proteome</keyword>
<dbReference type="EMBL" id="UZAI01006999">
    <property type="protein sequence ID" value="VDO97623.1"/>
    <property type="molecule type" value="Genomic_DNA"/>
</dbReference>
<sequence>MDLLLYGWQVVQQAVLEVFPASIRHVPPGTRVCAAWSEQLGVNLYPGTVVKSKFIHY</sequence>
<dbReference type="PANTHER" id="PTHR12505:SF24">
    <property type="entry name" value="PROTEIN WINGED EYE"/>
    <property type="match status" value="1"/>
</dbReference>
<reference evidence="1 2" key="1">
    <citation type="submission" date="2018-11" db="EMBL/GenBank/DDBJ databases">
        <authorList>
            <consortium name="Pathogen Informatics"/>
        </authorList>
    </citation>
    <scope>NUCLEOTIDE SEQUENCE [LARGE SCALE GENOMIC DNA]</scope>
    <source>
        <strain evidence="1 2">Zambia</strain>
    </source>
</reference>
<dbReference type="InterPro" id="IPR048924">
    <property type="entry name" value="BAHCC1-like_Tudor"/>
</dbReference>
<dbReference type="PANTHER" id="PTHR12505">
    <property type="entry name" value="PHD FINGER TRANSCRIPTION FACTOR"/>
    <property type="match status" value="1"/>
</dbReference>